<dbReference type="EMBL" id="MOAE01000036">
    <property type="protein sequence ID" value="OIN62768.1"/>
    <property type="molecule type" value="Genomic_DNA"/>
</dbReference>
<evidence type="ECO:0000313" key="3">
    <source>
        <dbReference type="EMBL" id="OIN62768.1"/>
    </source>
</evidence>
<evidence type="ECO:0000256" key="2">
    <source>
        <dbReference type="SAM" id="Phobius"/>
    </source>
</evidence>
<organism evidence="3 4">
    <name type="scientific">Bifidobacterium longum subsp. suis</name>
    <dbReference type="NCBI Taxonomy" id="1695"/>
    <lineage>
        <taxon>Bacteria</taxon>
        <taxon>Bacillati</taxon>
        <taxon>Actinomycetota</taxon>
        <taxon>Actinomycetes</taxon>
        <taxon>Bifidobacteriales</taxon>
        <taxon>Bifidobacteriaceae</taxon>
        <taxon>Bifidobacterium</taxon>
    </lineage>
</organism>
<proteinExistence type="predicted"/>
<keyword evidence="2" id="KW-0812">Transmembrane</keyword>
<feature type="region of interest" description="Disordered" evidence="1">
    <location>
        <begin position="1"/>
        <end position="86"/>
    </location>
</feature>
<comment type="caution">
    <text evidence="3">The sequence shown here is derived from an EMBL/GenBank/DDBJ whole genome shotgun (WGS) entry which is preliminary data.</text>
</comment>
<reference evidence="3 4" key="1">
    <citation type="journal article" date="2016" name="BMC Microbiol.">
        <title>Fucosyllactose and L-fucose utilization of infant Bifidobacterium longum and Bifidobacterium kashiwanohense.</title>
        <authorList>
            <person name="Bunesova V."/>
            <person name="Lacroix C."/>
            <person name="Schwab C."/>
        </authorList>
    </citation>
    <scope>NUCLEOTIDE SEQUENCE [LARGE SCALE GENOMIC DNA]</scope>
    <source>
        <strain evidence="3 4">BSM11-5</strain>
    </source>
</reference>
<accession>A0A1S2VXU6</accession>
<dbReference type="Proteomes" id="UP000181801">
    <property type="component" value="Unassembled WGS sequence"/>
</dbReference>
<sequence length="195" mass="21585">MAQQEDETRDAGPPEQNDDRLNPKAVDEDSATSQQDAQQGSEETSAEISQQDAEPDSEAVSGDEIHEGSPTPDKGKTTDKQPSALRRKVQELRSRVSTALAPVTSSKPAQALARFGRAFRAIWQKRMRFSYAFYAIAFVITNAVAVLFIQWSVYNEPTYADPNAVDETTKMLNSVRGQLTSFVSQMWLGSRYTSS</sequence>
<feature type="compositionally biased region" description="Basic and acidic residues" evidence="1">
    <location>
        <begin position="9"/>
        <end position="27"/>
    </location>
</feature>
<dbReference type="RefSeq" id="WP_071475031.1">
    <property type="nucleotide sequence ID" value="NZ_JBHDYF010000006.1"/>
</dbReference>
<evidence type="ECO:0000313" key="4">
    <source>
        <dbReference type="Proteomes" id="UP000181801"/>
    </source>
</evidence>
<feature type="transmembrane region" description="Helical" evidence="2">
    <location>
        <begin position="131"/>
        <end position="153"/>
    </location>
</feature>
<feature type="compositionally biased region" description="Basic and acidic residues" evidence="1">
    <location>
        <begin position="63"/>
        <end position="79"/>
    </location>
</feature>
<feature type="compositionally biased region" description="Polar residues" evidence="1">
    <location>
        <begin position="31"/>
        <end position="52"/>
    </location>
</feature>
<protein>
    <submittedName>
        <fullName evidence="3">Uncharacterized protein</fullName>
    </submittedName>
</protein>
<dbReference type="AlphaFoldDB" id="A0A1S2VXU6"/>
<keyword evidence="2" id="KW-1133">Transmembrane helix</keyword>
<name>A0A1S2VXU6_BIFLN</name>
<keyword evidence="2" id="KW-0472">Membrane</keyword>
<gene>
    <name evidence="3" type="ORF">BFS26_07735</name>
</gene>
<evidence type="ECO:0000256" key="1">
    <source>
        <dbReference type="SAM" id="MobiDB-lite"/>
    </source>
</evidence>